<dbReference type="EMBL" id="JX238452">
    <property type="protein sequence ID" value="AGI05128.1"/>
    <property type="molecule type" value="Genomic_DNA"/>
</dbReference>
<dbReference type="RefSeq" id="WP_032495510.1">
    <property type="nucleotide sequence ID" value="NZ_BFOO01000202.1"/>
</dbReference>
<proteinExistence type="predicted"/>
<sequence length="194" mass="21452">MCKCNTVTRDDIPFAIWSGLRPDTPHQCVRAQCGFRFSSASSPTRSLTFGRWGCGERCHLSHVVGDSAVVLSGISRQIALQTRSEALRRTKRGLNARQGMEGAKNAYRAFQEVRRADTPSQGLSGRQEPRQPPAKPICTVQAATRLVGGRRPSVLQRWGSGVLPRRFPVALKALPEPWRLDRSGDRGAKTRKGF</sequence>
<protein>
    <submittedName>
        <fullName evidence="2">Putative replication protein</fullName>
    </submittedName>
</protein>
<reference evidence="2" key="1">
    <citation type="journal article" date="2013" name="PLoS ONE">
        <title>Plasmidome-Analysis of ESBL-Producing Escherichia coli Using Conventional Typing and High-Throughput Sequencing.</title>
        <authorList>
            <person name="Brolund A."/>
            <person name="Franzen O."/>
            <person name="Melefors O."/>
            <person name="Tegmark-Wisell K."/>
            <person name="Sandegren L."/>
        </authorList>
    </citation>
    <scope>NUCLEOTIDE SEQUENCE</scope>
    <source>
        <strain evidence="2">EC147</strain>
        <plasmid evidence="2">pEC147-1</plasmid>
    </source>
</reference>
<keyword evidence="2" id="KW-0614">Plasmid</keyword>
<geneLocation type="plasmid" evidence="2">
    <name>pEC147-1</name>
</geneLocation>
<evidence type="ECO:0000313" key="2">
    <source>
        <dbReference type="EMBL" id="AGI05128.1"/>
    </source>
</evidence>
<feature type="region of interest" description="Disordered" evidence="1">
    <location>
        <begin position="115"/>
        <end position="135"/>
    </location>
</feature>
<dbReference type="AlphaFoldDB" id="R9R0N5"/>
<evidence type="ECO:0000256" key="1">
    <source>
        <dbReference type="SAM" id="MobiDB-lite"/>
    </source>
</evidence>
<name>R9R0N5_ECOLX</name>
<accession>R9R0N5</accession>
<organism evidence="2">
    <name type="scientific">Escherichia coli</name>
    <dbReference type="NCBI Taxonomy" id="562"/>
    <lineage>
        <taxon>Bacteria</taxon>
        <taxon>Pseudomonadati</taxon>
        <taxon>Pseudomonadota</taxon>
        <taxon>Gammaproteobacteria</taxon>
        <taxon>Enterobacterales</taxon>
        <taxon>Enterobacteriaceae</taxon>
        <taxon>Escherichia</taxon>
    </lineage>
</organism>